<keyword evidence="5 6" id="KW-0408">Iron</keyword>
<dbReference type="RefSeq" id="WP_090415659.1">
    <property type="nucleotide sequence ID" value="NZ_FNOY01000078.1"/>
</dbReference>
<evidence type="ECO:0000313" key="9">
    <source>
        <dbReference type="EMBL" id="SDY91005.1"/>
    </source>
</evidence>
<keyword evidence="2 6" id="KW-0349">Heme</keyword>
<feature type="chain" id="PRO_5011650539" evidence="7">
    <location>
        <begin position="29"/>
        <end position="131"/>
    </location>
</feature>
<evidence type="ECO:0000256" key="2">
    <source>
        <dbReference type="ARBA" id="ARBA00022617"/>
    </source>
</evidence>
<dbReference type="OrthoDB" id="9809720at2"/>
<evidence type="ECO:0000256" key="7">
    <source>
        <dbReference type="SAM" id="SignalP"/>
    </source>
</evidence>
<dbReference type="GO" id="GO:0005506">
    <property type="term" value="F:iron ion binding"/>
    <property type="evidence" value="ECO:0007669"/>
    <property type="project" value="InterPro"/>
</dbReference>
<evidence type="ECO:0000256" key="5">
    <source>
        <dbReference type="ARBA" id="ARBA00023004"/>
    </source>
</evidence>
<keyword evidence="4" id="KW-0249">Electron transport</keyword>
<evidence type="ECO:0000259" key="8">
    <source>
        <dbReference type="PROSITE" id="PS51007"/>
    </source>
</evidence>
<evidence type="ECO:0000256" key="3">
    <source>
        <dbReference type="ARBA" id="ARBA00022723"/>
    </source>
</evidence>
<accession>A0A1H3NRD9</accession>
<dbReference type="PROSITE" id="PS51007">
    <property type="entry name" value="CYTC"/>
    <property type="match status" value="1"/>
</dbReference>
<gene>
    <name evidence="9" type="ORF">SAMN05421881_10784</name>
</gene>
<protein>
    <submittedName>
        <fullName evidence="9">Cytochrome c oxidase cbb3-type subunit 3</fullName>
    </submittedName>
</protein>
<dbReference type="EMBL" id="FNOY01000078">
    <property type="protein sequence ID" value="SDY91005.1"/>
    <property type="molecule type" value="Genomic_DNA"/>
</dbReference>
<evidence type="ECO:0000256" key="6">
    <source>
        <dbReference type="PROSITE-ProRule" id="PRU00433"/>
    </source>
</evidence>
<proteinExistence type="predicted"/>
<sequence>MDVKKTVLGALLIGFASIFIIPALPAMAASDNNQYQHAERLYDTYCTQCHGVNRDGNGINSTNMSVQPRDHSDPKGMGDIPNSEIAEVIKKGGLAANKSVLMPAWGDILNDEEIKELTAYLRHVCQCGSDQ</sequence>
<keyword evidence="3 6" id="KW-0479">Metal-binding</keyword>
<dbReference type="GO" id="GO:0020037">
    <property type="term" value="F:heme binding"/>
    <property type="evidence" value="ECO:0007669"/>
    <property type="project" value="InterPro"/>
</dbReference>
<feature type="signal peptide" evidence="7">
    <location>
        <begin position="1"/>
        <end position="28"/>
    </location>
</feature>
<dbReference type="AlphaFoldDB" id="A0A1H3NRD9"/>
<name>A0A1H3NRD9_9PROT</name>
<reference evidence="9 10" key="1">
    <citation type="submission" date="2016-10" db="EMBL/GenBank/DDBJ databases">
        <authorList>
            <person name="de Groot N.N."/>
        </authorList>
    </citation>
    <scope>NUCLEOTIDE SEQUENCE [LARGE SCALE GENOMIC DNA]</scope>
    <source>
        <strain evidence="9 10">Nm1</strain>
    </source>
</reference>
<evidence type="ECO:0000313" key="10">
    <source>
        <dbReference type="Proteomes" id="UP000198640"/>
    </source>
</evidence>
<keyword evidence="1" id="KW-0813">Transport</keyword>
<dbReference type="GO" id="GO:0009055">
    <property type="term" value="F:electron transfer activity"/>
    <property type="evidence" value="ECO:0007669"/>
    <property type="project" value="InterPro"/>
</dbReference>
<dbReference type="PRINTS" id="PR00605">
    <property type="entry name" value="CYTCHROMECIC"/>
</dbReference>
<organism evidence="9 10">
    <name type="scientific">Nitrosomonas halophila</name>
    <dbReference type="NCBI Taxonomy" id="44576"/>
    <lineage>
        <taxon>Bacteria</taxon>
        <taxon>Pseudomonadati</taxon>
        <taxon>Pseudomonadota</taxon>
        <taxon>Betaproteobacteria</taxon>
        <taxon>Nitrosomonadales</taxon>
        <taxon>Nitrosomonadaceae</taxon>
        <taxon>Nitrosomonas</taxon>
    </lineage>
</organism>
<dbReference type="Gene3D" id="1.10.760.10">
    <property type="entry name" value="Cytochrome c-like domain"/>
    <property type="match status" value="1"/>
</dbReference>
<evidence type="ECO:0000256" key="4">
    <source>
        <dbReference type="ARBA" id="ARBA00022982"/>
    </source>
</evidence>
<dbReference type="Proteomes" id="UP000198640">
    <property type="component" value="Unassembled WGS sequence"/>
</dbReference>
<dbReference type="InterPro" id="IPR036909">
    <property type="entry name" value="Cyt_c-like_dom_sf"/>
</dbReference>
<dbReference type="InterPro" id="IPR008168">
    <property type="entry name" value="Cyt_C_IC"/>
</dbReference>
<evidence type="ECO:0000256" key="1">
    <source>
        <dbReference type="ARBA" id="ARBA00022448"/>
    </source>
</evidence>
<dbReference type="SUPFAM" id="SSF46626">
    <property type="entry name" value="Cytochrome c"/>
    <property type="match status" value="1"/>
</dbReference>
<dbReference type="STRING" id="44576.SAMN05421881_10784"/>
<keyword evidence="7" id="KW-0732">Signal</keyword>
<dbReference type="Pfam" id="PF13442">
    <property type="entry name" value="Cytochrome_CBB3"/>
    <property type="match status" value="1"/>
</dbReference>
<dbReference type="InterPro" id="IPR009056">
    <property type="entry name" value="Cyt_c-like_dom"/>
</dbReference>
<keyword evidence="10" id="KW-1185">Reference proteome</keyword>
<feature type="domain" description="Cytochrome c" evidence="8">
    <location>
        <begin position="33"/>
        <end position="125"/>
    </location>
</feature>